<dbReference type="PATRIC" id="fig|1167006.5.peg.3621"/>
<keyword evidence="5" id="KW-1185">Reference proteome</keyword>
<dbReference type="Proteomes" id="UP000011721">
    <property type="component" value="Chromosome"/>
</dbReference>
<proteinExistence type="predicted"/>
<dbReference type="STRING" id="1167006.UWK_03364"/>
<protein>
    <submittedName>
        <fullName evidence="4">Localisation of periplasmic protein complexes</fullName>
    </submittedName>
</protein>
<name>M1PU74_DESSD</name>
<dbReference type="KEGG" id="dsf:UWK_03364"/>
<feature type="domain" description="AMIN" evidence="3">
    <location>
        <begin position="33"/>
        <end position="116"/>
    </location>
</feature>
<evidence type="ECO:0000313" key="4">
    <source>
        <dbReference type="EMBL" id="AGF79881.1"/>
    </source>
</evidence>
<dbReference type="OrthoDB" id="5432822at2"/>
<feature type="signal peptide" evidence="2">
    <location>
        <begin position="1"/>
        <end position="25"/>
    </location>
</feature>
<dbReference type="EMBL" id="CP003985">
    <property type="protein sequence ID" value="AGF79881.1"/>
    <property type="molecule type" value="Genomic_DNA"/>
</dbReference>
<organism evidence="4 5">
    <name type="scientific">Desulfocapsa sulfexigens (strain DSM 10523 / SB164P1)</name>
    <dbReference type="NCBI Taxonomy" id="1167006"/>
    <lineage>
        <taxon>Bacteria</taxon>
        <taxon>Pseudomonadati</taxon>
        <taxon>Thermodesulfobacteriota</taxon>
        <taxon>Desulfobulbia</taxon>
        <taxon>Desulfobulbales</taxon>
        <taxon>Desulfocapsaceae</taxon>
        <taxon>Desulfocapsa</taxon>
    </lineage>
</organism>
<feature type="chain" id="PRO_5004016358" evidence="2">
    <location>
        <begin position="26"/>
        <end position="318"/>
    </location>
</feature>
<accession>M1PU74</accession>
<keyword evidence="2" id="KW-0732">Signal</keyword>
<evidence type="ECO:0000256" key="2">
    <source>
        <dbReference type="SAM" id="SignalP"/>
    </source>
</evidence>
<feature type="region of interest" description="Disordered" evidence="1">
    <location>
        <begin position="175"/>
        <end position="198"/>
    </location>
</feature>
<evidence type="ECO:0000313" key="5">
    <source>
        <dbReference type="Proteomes" id="UP000011721"/>
    </source>
</evidence>
<evidence type="ECO:0000259" key="3">
    <source>
        <dbReference type="Pfam" id="PF11741"/>
    </source>
</evidence>
<dbReference type="RefSeq" id="WP_015405563.1">
    <property type="nucleotide sequence ID" value="NC_020304.1"/>
</dbReference>
<reference evidence="5" key="1">
    <citation type="journal article" date="2013" name="Stand. Genomic Sci.">
        <title>Complete genome sequence of Desulfocapsa sulfexigens, a marine deltaproteobacterium specialized in disproportionating inorganic sulfur compounds.</title>
        <authorList>
            <person name="Finster K.W."/>
            <person name="Kjeldsen K.U."/>
            <person name="Kube M."/>
            <person name="Reinhardt R."/>
            <person name="Mussmann M."/>
            <person name="Amann R."/>
            <person name="Schreiber L."/>
        </authorList>
    </citation>
    <scope>NUCLEOTIDE SEQUENCE [LARGE SCALE GENOMIC DNA]</scope>
    <source>
        <strain evidence="5">DSM 10523 / SB164P1</strain>
    </source>
</reference>
<dbReference type="InterPro" id="IPR021731">
    <property type="entry name" value="AMIN_dom"/>
</dbReference>
<gene>
    <name evidence="4" type="ordered locus">UWK_03364</name>
</gene>
<evidence type="ECO:0000256" key="1">
    <source>
        <dbReference type="SAM" id="MobiDB-lite"/>
    </source>
</evidence>
<dbReference type="Pfam" id="PF11741">
    <property type="entry name" value="AMIN"/>
    <property type="match status" value="2"/>
</dbReference>
<dbReference type="AlphaFoldDB" id="M1PU74"/>
<dbReference type="Gene3D" id="2.60.40.3500">
    <property type="match status" value="1"/>
</dbReference>
<dbReference type="eggNOG" id="COG3170">
    <property type="taxonomic scope" value="Bacteria"/>
</dbReference>
<feature type="domain" description="AMIN" evidence="3">
    <location>
        <begin position="206"/>
        <end position="293"/>
    </location>
</feature>
<sequence length="318" mass="35351">MNGRKFVFSVAVLASIFLFSGMLHAAEGLIEKVEFQKDNGKIESVVFHLNGPWLPKIFSLKGDNPRVVFDFMETAMVRSVPNAIETQGTMIQKIRLGRHADKTRVVIDLTAGGDFNFDQQFDEQNNIFTVQLFSANFPEKDAVAPEKVIAEEPVAETIAAEPVQDIVATAATAEVVESEKPAEPVENSPAPQEEEGPGVDPLLLEVTFENTSNKGEMILFKLNGFYPPEVVGEEEGTPLVICNFPGTRLDEKVVQTQAIHGEYIEQVNIQELKDSDLVRVTLELVPSKNYDLQQVFFKEDNLFVIIVNSYDSLDGMKK</sequence>
<dbReference type="HOGENOM" id="CLU_873548_0_0_7"/>